<organism evidence="3 4">
    <name type="scientific">Durusdinium trenchii</name>
    <dbReference type="NCBI Taxonomy" id="1381693"/>
    <lineage>
        <taxon>Eukaryota</taxon>
        <taxon>Sar</taxon>
        <taxon>Alveolata</taxon>
        <taxon>Dinophyceae</taxon>
        <taxon>Suessiales</taxon>
        <taxon>Symbiodiniaceae</taxon>
        <taxon>Durusdinium</taxon>
    </lineage>
</organism>
<proteinExistence type="predicted"/>
<protein>
    <submittedName>
        <fullName evidence="3">Uncharacterized protein</fullName>
    </submittedName>
</protein>
<feature type="region of interest" description="Disordered" evidence="2">
    <location>
        <begin position="1"/>
        <end position="55"/>
    </location>
</feature>
<gene>
    <name evidence="3" type="ORF">CCMP2556_LOCUS51581</name>
</gene>
<evidence type="ECO:0000256" key="1">
    <source>
        <dbReference type="SAM" id="Coils"/>
    </source>
</evidence>
<dbReference type="EMBL" id="CAXAMN010027492">
    <property type="protein sequence ID" value="CAK9111042.1"/>
    <property type="molecule type" value="Genomic_DNA"/>
</dbReference>
<evidence type="ECO:0000256" key="2">
    <source>
        <dbReference type="SAM" id="MobiDB-lite"/>
    </source>
</evidence>
<feature type="compositionally biased region" description="Basic and acidic residues" evidence="2">
    <location>
        <begin position="1"/>
        <end position="15"/>
    </location>
</feature>
<feature type="coiled-coil region" evidence="1">
    <location>
        <begin position="217"/>
        <end position="258"/>
    </location>
</feature>
<dbReference type="Proteomes" id="UP001642484">
    <property type="component" value="Unassembled WGS sequence"/>
</dbReference>
<comment type="caution">
    <text evidence="3">The sequence shown here is derived from an EMBL/GenBank/DDBJ whole genome shotgun (WGS) entry which is preliminary data.</text>
</comment>
<evidence type="ECO:0000313" key="4">
    <source>
        <dbReference type="Proteomes" id="UP001642484"/>
    </source>
</evidence>
<keyword evidence="4" id="KW-1185">Reference proteome</keyword>
<sequence length="336" mass="36795">AMDCKRSRSESRPMEVEMGDDAVKSPKALLLQGGAQPHPTSSEAKPGDLLPAELSAGSWPCPPLMGPTPGMPVVPPMPGPAAAPGPSVFGPPATAGPIQLPIGPASSSEISHRPCAKQEGYAQQVRMHGEFKGLRKCQKPPNRAADQCPHPVYALAGAGNAVQKEVKKEGPSKGRHFLGCARHVCEFFRAVGTPDDPTIREPNVVLSRDVQCGVPSQVRDQVEMELMKERLKRQEEELQKQEEVLRQKDAALNQAQARTEGMVSQMIQESRSMIEHQSQTYATEVQTLRDQMLWMSCVAGEERMQRATQDPEFYQETVQQAMEVKRAMEEAKKGAQ</sequence>
<reference evidence="3 4" key="1">
    <citation type="submission" date="2024-02" db="EMBL/GenBank/DDBJ databases">
        <authorList>
            <person name="Chen Y."/>
            <person name="Shah S."/>
            <person name="Dougan E. K."/>
            <person name="Thang M."/>
            <person name="Chan C."/>
        </authorList>
    </citation>
    <scope>NUCLEOTIDE SEQUENCE [LARGE SCALE GENOMIC DNA]</scope>
</reference>
<accession>A0ABP0SF66</accession>
<keyword evidence="1" id="KW-0175">Coiled coil</keyword>
<name>A0ABP0SF66_9DINO</name>
<feature type="non-terminal residue" evidence="3">
    <location>
        <position position="1"/>
    </location>
</feature>
<evidence type="ECO:0000313" key="3">
    <source>
        <dbReference type="EMBL" id="CAK9111042.1"/>
    </source>
</evidence>